<protein>
    <recommendedName>
        <fullName evidence="4">Secreted protein</fullName>
    </recommendedName>
</protein>
<dbReference type="EMBL" id="JABBCQ020000016">
    <property type="protein sequence ID" value="MBI1626194.1"/>
    <property type="molecule type" value="Genomic_DNA"/>
</dbReference>
<accession>A0A843BB89</accession>
<gene>
    <name evidence="2" type="ORF">HF327_017000</name>
</gene>
<evidence type="ECO:0000313" key="3">
    <source>
        <dbReference type="Proteomes" id="UP000530032"/>
    </source>
</evidence>
<dbReference type="RefSeq" id="WP_198461529.1">
    <property type="nucleotide sequence ID" value="NZ_JABBCQ020000016.1"/>
</dbReference>
<dbReference type="Proteomes" id="UP000530032">
    <property type="component" value="Unassembled WGS sequence"/>
</dbReference>
<reference evidence="2" key="1">
    <citation type="submission" date="2020-12" db="EMBL/GenBank/DDBJ databases">
        <title>Comamonas sp. nov., isolated from stream water.</title>
        <authorList>
            <person name="Park K.-H."/>
        </authorList>
    </citation>
    <scope>NUCLEOTIDE SEQUENCE</scope>
    <source>
        <strain evidence="2">EJ-4</strain>
    </source>
</reference>
<keyword evidence="3" id="KW-1185">Reference proteome</keyword>
<organism evidence="2 3">
    <name type="scientific">Comamonas suwonensis</name>
    <dbReference type="NCBI Taxonomy" id="2606214"/>
    <lineage>
        <taxon>Bacteria</taxon>
        <taxon>Pseudomonadati</taxon>
        <taxon>Pseudomonadota</taxon>
        <taxon>Betaproteobacteria</taxon>
        <taxon>Burkholderiales</taxon>
        <taxon>Comamonadaceae</taxon>
        <taxon>Comamonas</taxon>
    </lineage>
</organism>
<sequence length="162" mass="16897">MSFTKTRHALCLSTLLATAGFMTGAQAQAQTDAPAADNAKAAAPTAAPAAPANVDAQAADAALRKRLQAVVTAIEGKSKLAASNFNEEFLKQSPIDNVQKALESIRTGVGSCQAAGRMESTTPLATSVLLNCTKGFVPMELAVEPKPPYRISGILLRPAFWK</sequence>
<evidence type="ECO:0000313" key="2">
    <source>
        <dbReference type="EMBL" id="MBI1626194.1"/>
    </source>
</evidence>
<name>A0A843BB89_9BURK</name>
<dbReference type="AlphaFoldDB" id="A0A843BB89"/>
<feature type="signal peptide" evidence="1">
    <location>
        <begin position="1"/>
        <end position="27"/>
    </location>
</feature>
<comment type="caution">
    <text evidence="2">The sequence shown here is derived from an EMBL/GenBank/DDBJ whole genome shotgun (WGS) entry which is preliminary data.</text>
</comment>
<evidence type="ECO:0008006" key="4">
    <source>
        <dbReference type="Google" id="ProtNLM"/>
    </source>
</evidence>
<keyword evidence="1" id="KW-0732">Signal</keyword>
<proteinExistence type="predicted"/>
<feature type="chain" id="PRO_5032662125" description="Secreted protein" evidence="1">
    <location>
        <begin position="28"/>
        <end position="162"/>
    </location>
</feature>
<evidence type="ECO:0000256" key="1">
    <source>
        <dbReference type="SAM" id="SignalP"/>
    </source>
</evidence>